<proteinExistence type="predicted"/>
<dbReference type="EMBL" id="JAAMPC010001532">
    <property type="protein sequence ID" value="KAG2240664.1"/>
    <property type="molecule type" value="Genomic_DNA"/>
</dbReference>
<protein>
    <submittedName>
        <fullName evidence="1">Uncharacterized protein</fullName>
    </submittedName>
</protein>
<name>A0A8X7NV68_BRACI</name>
<reference evidence="1 2" key="1">
    <citation type="submission" date="2020-02" db="EMBL/GenBank/DDBJ databases">
        <authorList>
            <person name="Ma Q."/>
            <person name="Huang Y."/>
            <person name="Song X."/>
            <person name="Pei D."/>
        </authorList>
    </citation>
    <scope>NUCLEOTIDE SEQUENCE [LARGE SCALE GENOMIC DNA]</scope>
    <source>
        <strain evidence="1">Sxm20200214</strain>
        <tissue evidence="1">Leaf</tissue>
    </source>
</reference>
<keyword evidence="2" id="KW-1185">Reference proteome</keyword>
<comment type="caution">
    <text evidence="1">The sequence shown here is derived from an EMBL/GenBank/DDBJ whole genome shotgun (WGS) entry which is preliminary data.</text>
</comment>
<dbReference type="AlphaFoldDB" id="A0A8X7NV68"/>
<dbReference type="Proteomes" id="UP000886595">
    <property type="component" value="Unassembled WGS sequence"/>
</dbReference>
<gene>
    <name evidence="1" type="ORF">Bca52824_097136</name>
</gene>
<accession>A0A8X7NV68</accession>
<evidence type="ECO:0000313" key="1">
    <source>
        <dbReference type="EMBL" id="KAG2240664.1"/>
    </source>
</evidence>
<evidence type="ECO:0000313" key="2">
    <source>
        <dbReference type="Proteomes" id="UP000886595"/>
    </source>
</evidence>
<organism evidence="1 2">
    <name type="scientific">Brassica carinata</name>
    <name type="common">Ethiopian mustard</name>
    <name type="synonym">Abyssinian cabbage</name>
    <dbReference type="NCBI Taxonomy" id="52824"/>
    <lineage>
        <taxon>Eukaryota</taxon>
        <taxon>Viridiplantae</taxon>
        <taxon>Streptophyta</taxon>
        <taxon>Embryophyta</taxon>
        <taxon>Tracheophyta</taxon>
        <taxon>Spermatophyta</taxon>
        <taxon>Magnoliopsida</taxon>
        <taxon>eudicotyledons</taxon>
        <taxon>Gunneridae</taxon>
        <taxon>Pentapetalae</taxon>
        <taxon>rosids</taxon>
        <taxon>malvids</taxon>
        <taxon>Brassicales</taxon>
        <taxon>Brassicaceae</taxon>
        <taxon>Brassiceae</taxon>
        <taxon>Brassica</taxon>
    </lineage>
</organism>
<sequence length="133" mass="14864">MEKRIKESSGSSSNTLLYDITLSNEDNFSAKYQPKCGDLIALTKTRPRRIDDLDPLLLAYVFKMDGDLIISVHVSRSLSPGEKHSIRFGVSLTTLTTNTRIWNALHNEAANSTLIQSVLQGNNQVRVRKQSCV</sequence>